<name>A0A508X641_9HYPH</name>
<dbReference type="AlphaFoldDB" id="A0A508X641"/>
<evidence type="ECO:0000256" key="1">
    <source>
        <dbReference type="SAM" id="MobiDB-lite"/>
    </source>
</evidence>
<accession>A0A508X641</accession>
<gene>
    <name evidence="2" type="ORF">EMEDMD4_790044</name>
</gene>
<organism evidence="2">
    <name type="scientific">Sinorhizobium medicae</name>
    <dbReference type="NCBI Taxonomy" id="110321"/>
    <lineage>
        <taxon>Bacteria</taxon>
        <taxon>Pseudomonadati</taxon>
        <taxon>Pseudomonadota</taxon>
        <taxon>Alphaproteobacteria</taxon>
        <taxon>Hyphomicrobiales</taxon>
        <taxon>Rhizobiaceae</taxon>
        <taxon>Sinorhizobium/Ensifer group</taxon>
        <taxon>Sinorhizobium</taxon>
    </lineage>
</organism>
<protein>
    <submittedName>
        <fullName evidence="2">Uncharacterized protein</fullName>
    </submittedName>
</protein>
<proteinExistence type="predicted"/>
<dbReference type="Proteomes" id="UP000507954">
    <property type="component" value="Unassembled WGS sequence"/>
</dbReference>
<sequence length="37" mass="3964">MSIYCANANARADGNLGGNGQKDKHAERVPRAAYTKD</sequence>
<dbReference type="EMBL" id="CABFNB010000149">
    <property type="protein sequence ID" value="VTZ65020.1"/>
    <property type="molecule type" value="Genomic_DNA"/>
</dbReference>
<feature type="compositionally biased region" description="Basic and acidic residues" evidence="1">
    <location>
        <begin position="21"/>
        <end position="37"/>
    </location>
</feature>
<reference evidence="2" key="1">
    <citation type="submission" date="2019-06" db="EMBL/GenBank/DDBJ databases">
        <authorList>
            <person name="Le Quere A."/>
            <person name="Colella S."/>
        </authorList>
    </citation>
    <scope>NUCLEOTIDE SEQUENCE</scope>
    <source>
        <strain evidence="2">EmedicaeMD41</strain>
    </source>
</reference>
<feature type="region of interest" description="Disordered" evidence="1">
    <location>
        <begin position="1"/>
        <end position="37"/>
    </location>
</feature>
<evidence type="ECO:0000313" key="2">
    <source>
        <dbReference type="EMBL" id="VTZ65020.1"/>
    </source>
</evidence>